<protein>
    <submittedName>
        <fullName evidence="3">Amidohydrolase</fullName>
    </submittedName>
</protein>
<dbReference type="Pfam" id="PF01979">
    <property type="entry name" value="Amidohydro_1"/>
    <property type="match status" value="1"/>
</dbReference>
<evidence type="ECO:0000313" key="4">
    <source>
        <dbReference type="Proteomes" id="UP000017148"/>
    </source>
</evidence>
<dbReference type="SUPFAM" id="SSF51338">
    <property type="entry name" value="Composite domain of metallo-dependent hydrolases"/>
    <property type="match status" value="1"/>
</dbReference>
<dbReference type="AlphaFoldDB" id="U7D8A5"/>
<dbReference type="InterPro" id="IPR032466">
    <property type="entry name" value="Metal_Hydrolase"/>
</dbReference>
<accession>U7D8A5</accession>
<keyword evidence="4" id="KW-1185">Reference proteome</keyword>
<dbReference type="InterPro" id="IPR006680">
    <property type="entry name" value="Amidohydro-rel"/>
</dbReference>
<dbReference type="InterPro" id="IPR011059">
    <property type="entry name" value="Metal-dep_hydrolase_composite"/>
</dbReference>
<evidence type="ECO:0000259" key="2">
    <source>
        <dbReference type="Pfam" id="PF01979"/>
    </source>
</evidence>
<dbReference type="PANTHER" id="PTHR43794:SF11">
    <property type="entry name" value="AMIDOHYDROLASE-RELATED DOMAIN-CONTAINING PROTEIN"/>
    <property type="match status" value="1"/>
</dbReference>
<dbReference type="OrthoDB" id="9767366at2"/>
<comment type="caution">
    <text evidence="3">The sequence shown here is derived from an EMBL/GenBank/DDBJ whole genome shotgun (WGS) entry which is preliminary data.</text>
</comment>
<dbReference type="PANTHER" id="PTHR43794">
    <property type="entry name" value="AMINOHYDROLASE SSNA-RELATED"/>
    <property type="match status" value="1"/>
</dbReference>
<dbReference type="STRING" id="1313304.CALK_1247"/>
<sequence length="401" mass="44578">MNTGTVYFARWIFTGDTLISHGALRVVNDRITHVGPRTGIRQSGDAIENLGNMILIPGMINAYTTFEDASLRHRESRFEGTFTEFQSRLAAMSQEITHHQRQRATRLAVQESLSNGITTSIQLLKKTCPDDYDTLPHRFFHIKNMAHRRFLSEEEITRYIHTLTGKHYFGITPGKLHSHALSHIKAIIRSVRTQHIPLVHYIGETAEEFGAFTEQGGPYFDHLSRAGLWKIRGKKESPATYAIRNALIPRSAMLINPNYFSSTELGSLRALQTTLVLLPRLAERFDAPAFPIETALKHGINLTIGTGNSAFSPTINILDELHCIAQCHEGLSPQTLLQMITQNAAKAVRCASTLGQLAPGFQADITGIRLDPLTKTPLADTIRSSNGVECIIQEGIPIILP</sequence>
<dbReference type="Proteomes" id="UP000017148">
    <property type="component" value="Unassembled WGS sequence"/>
</dbReference>
<dbReference type="InterPro" id="IPR050287">
    <property type="entry name" value="MTA/SAH_deaminase"/>
</dbReference>
<evidence type="ECO:0000256" key="1">
    <source>
        <dbReference type="ARBA" id="ARBA00022801"/>
    </source>
</evidence>
<dbReference type="EMBL" id="ASJR01000009">
    <property type="protein sequence ID" value="ERP31801.1"/>
    <property type="molecule type" value="Genomic_DNA"/>
</dbReference>
<proteinExistence type="predicted"/>
<dbReference type="SUPFAM" id="SSF51556">
    <property type="entry name" value="Metallo-dependent hydrolases"/>
    <property type="match status" value="1"/>
</dbReference>
<keyword evidence="1 3" id="KW-0378">Hydrolase</keyword>
<feature type="domain" description="Amidohydrolase-related" evidence="2">
    <location>
        <begin position="54"/>
        <end position="375"/>
    </location>
</feature>
<gene>
    <name evidence="3" type="ORF">CALK_1247</name>
</gene>
<organism evidence="3 4">
    <name type="scientific">Chitinivibrio alkaliphilus ACht1</name>
    <dbReference type="NCBI Taxonomy" id="1313304"/>
    <lineage>
        <taxon>Bacteria</taxon>
        <taxon>Pseudomonadati</taxon>
        <taxon>Fibrobacterota</taxon>
        <taxon>Chitinivibrionia</taxon>
        <taxon>Chitinivibrionales</taxon>
        <taxon>Chitinivibrionaceae</taxon>
        <taxon>Chitinivibrio</taxon>
    </lineage>
</organism>
<evidence type="ECO:0000313" key="3">
    <source>
        <dbReference type="EMBL" id="ERP31801.1"/>
    </source>
</evidence>
<dbReference type="Gene3D" id="3.20.20.140">
    <property type="entry name" value="Metal-dependent hydrolases"/>
    <property type="match status" value="1"/>
</dbReference>
<dbReference type="eggNOG" id="COG0402">
    <property type="taxonomic scope" value="Bacteria"/>
</dbReference>
<name>U7D8A5_9BACT</name>
<reference evidence="3 4" key="1">
    <citation type="journal article" date="2013" name="Environ. Microbiol.">
        <title>Genome analysis of Chitinivibrio alkaliphilus gen. nov., sp. nov., a novel extremely haloalkaliphilic anaerobic chitinolytic bacterium from the candidate phylum Termite Group 3.</title>
        <authorList>
            <person name="Sorokin D.Y."/>
            <person name="Gumerov V.M."/>
            <person name="Rakitin A.L."/>
            <person name="Beletsky A.V."/>
            <person name="Damste J.S."/>
            <person name="Muyzer G."/>
            <person name="Mardanov A.V."/>
            <person name="Ravin N.V."/>
        </authorList>
    </citation>
    <scope>NUCLEOTIDE SEQUENCE [LARGE SCALE GENOMIC DNA]</scope>
    <source>
        <strain evidence="3 4">ACht1</strain>
    </source>
</reference>
<dbReference type="RefSeq" id="WP_022636720.1">
    <property type="nucleotide sequence ID" value="NZ_ASJR01000009.1"/>
</dbReference>
<dbReference type="GO" id="GO:0016810">
    <property type="term" value="F:hydrolase activity, acting on carbon-nitrogen (but not peptide) bonds"/>
    <property type="evidence" value="ECO:0007669"/>
    <property type="project" value="InterPro"/>
</dbReference>